<comment type="caution">
    <text evidence="3">The sequence shown here is derived from an EMBL/GenBank/DDBJ whole genome shotgun (WGS) entry which is preliminary data.</text>
</comment>
<dbReference type="InterPro" id="IPR028098">
    <property type="entry name" value="Glyco_trans_4-like_N"/>
</dbReference>
<dbReference type="SUPFAM" id="SSF53756">
    <property type="entry name" value="UDP-Glycosyltransferase/glycogen phosphorylase"/>
    <property type="match status" value="1"/>
</dbReference>
<name>A0A7X1EBQ8_9BACT</name>
<gene>
    <name evidence="3" type="ORF">H5P27_18555</name>
</gene>
<dbReference type="InterPro" id="IPR050194">
    <property type="entry name" value="Glycosyltransferase_grp1"/>
</dbReference>
<keyword evidence="3" id="KW-0808">Transferase</keyword>
<dbReference type="Pfam" id="PF00534">
    <property type="entry name" value="Glycos_transf_1"/>
    <property type="match status" value="1"/>
</dbReference>
<evidence type="ECO:0000259" key="1">
    <source>
        <dbReference type="Pfam" id="PF00534"/>
    </source>
</evidence>
<dbReference type="InterPro" id="IPR001296">
    <property type="entry name" value="Glyco_trans_1"/>
</dbReference>
<dbReference type="RefSeq" id="WP_185661917.1">
    <property type="nucleotide sequence ID" value="NZ_CAWPOO010000013.1"/>
</dbReference>
<evidence type="ECO:0000313" key="3">
    <source>
        <dbReference type="EMBL" id="MBC2608062.1"/>
    </source>
</evidence>
<organism evidence="3 4">
    <name type="scientific">Pelagicoccus albus</name>
    <dbReference type="NCBI Taxonomy" id="415222"/>
    <lineage>
        <taxon>Bacteria</taxon>
        <taxon>Pseudomonadati</taxon>
        <taxon>Verrucomicrobiota</taxon>
        <taxon>Opitutia</taxon>
        <taxon>Puniceicoccales</taxon>
        <taxon>Pelagicoccaceae</taxon>
        <taxon>Pelagicoccus</taxon>
    </lineage>
</organism>
<accession>A0A7X1EBQ8</accession>
<dbReference type="AlphaFoldDB" id="A0A7X1EBQ8"/>
<feature type="domain" description="Glycosyltransferase subfamily 4-like N-terminal" evidence="2">
    <location>
        <begin position="14"/>
        <end position="180"/>
    </location>
</feature>
<feature type="domain" description="Glycosyl transferase family 1" evidence="1">
    <location>
        <begin position="190"/>
        <end position="356"/>
    </location>
</feature>
<keyword evidence="4" id="KW-1185">Reference proteome</keyword>
<dbReference type="PANTHER" id="PTHR45947">
    <property type="entry name" value="SULFOQUINOVOSYL TRANSFERASE SQD2"/>
    <property type="match status" value="1"/>
</dbReference>
<dbReference type="Pfam" id="PF13439">
    <property type="entry name" value="Glyco_transf_4"/>
    <property type="match status" value="1"/>
</dbReference>
<protein>
    <submittedName>
        <fullName evidence="3">Glycosyltransferase</fullName>
    </submittedName>
</protein>
<dbReference type="PANTHER" id="PTHR45947:SF3">
    <property type="entry name" value="SULFOQUINOVOSYL TRANSFERASE SQD2"/>
    <property type="match status" value="1"/>
</dbReference>
<evidence type="ECO:0000259" key="2">
    <source>
        <dbReference type="Pfam" id="PF13439"/>
    </source>
</evidence>
<dbReference type="Gene3D" id="3.40.50.2000">
    <property type="entry name" value="Glycogen Phosphorylase B"/>
    <property type="match status" value="2"/>
</dbReference>
<dbReference type="GO" id="GO:0016757">
    <property type="term" value="F:glycosyltransferase activity"/>
    <property type="evidence" value="ECO:0007669"/>
    <property type="project" value="InterPro"/>
</dbReference>
<evidence type="ECO:0000313" key="4">
    <source>
        <dbReference type="Proteomes" id="UP000526501"/>
    </source>
</evidence>
<proteinExistence type="predicted"/>
<reference evidence="3 4" key="1">
    <citation type="submission" date="2020-07" db="EMBL/GenBank/DDBJ databases">
        <authorList>
            <person name="Feng X."/>
        </authorList>
    </citation>
    <scope>NUCLEOTIDE SEQUENCE [LARGE SCALE GENOMIC DNA]</scope>
    <source>
        <strain evidence="3 4">JCM23202</strain>
    </source>
</reference>
<sequence length="420" mass="45374">MKIAMFTNTYLPHVGGVARSVSCFAEAYRKLGHECLVIAPEFEEEIPDEKHVYRVPAVTNFNDSGFSFRIPFAGDVGKALDEFEPDIIHAHHPFLLGDTALRSAYSRDLPIVFTHHTLYEEYTNYLPFDSDFTKKAAAEIATGFANGTSMVFAPSGSVADLIKERGVESPVVVQPTGIAVQSFASGQGDRFRSKHEIPADAMVIGHVGRIAKEKNLAYLAEACCTAVTDLENAYFVLVGSGEEEDEIHSIIEKNGLSERFLATGSLSGDDLYDAYASFDIFAFASQSETQGLVLAEAMAGGAPVVALDAPGVRDVMTDGENGIMLKAEATPDEFAAATVSVLTESEKLEKLRKGASETAEAFSEMNMARSAIEAYEKAINSHTGWIEETGIENFDKIIANIEGELQLLKVKASTISAALD</sequence>
<dbReference type="Proteomes" id="UP000526501">
    <property type="component" value="Unassembled WGS sequence"/>
</dbReference>
<dbReference type="EMBL" id="JACHVC010000013">
    <property type="protein sequence ID" value="MBC2608062.1"/>
    <property type="molecule type" value="Genomic_DNA"/>
</dbReference>